<evidence type="ECO:0000313" key="3">
    <source>
        <dbReference type="WBParaSite" id="L893_g19115.t1"/>
    </source>
</evidence>
<keyword evidence="1" id="KW-1133">Transmembrane helix</keyword>
<protein>
    <submittedName>
        <fullName evidence="3">Uncharacterized protein</fullName>
    </submittedName>
</protein>
<dbReference type="WBParaSite" id="L893_g19115.t1">
    <property type="protein sequence ID" value="L893_g19115.t1"/>
    <property type="gene ID" value="L893_g19115"/>
</dbReference>
<keyword evidence="1" id="KW-0472">Membrane</keyword>
<proteinExistence type="predicted"/>
<name>A0A1I7YS03_9BILA</name>
<feature type="transmembrane region" description="Helical" evidence="1">
    <location>
        <begin position="28"/>
        <end position="57"/>
    </location>
</feature>
<dbReference type="Proteomes" id="UP000095287">
    <property type="component" value="Unplaced"/>
</dbReference>
<keyword evidence="1" id="KW-0812">Transmembrane</keyword>
<sequence>MVVLLAHLFIYVLVLVSLITLTLIGNRWIIISLLVTIFFTTFAITNLYCLVCCYRFLDDKYEAIQMIIANTKTVHFKDKKRNANR</sequence>
<dbReference type="AlphaFoldDB" id="A0A1I7YS03"/>
<keyword evidence="2" id="KW-1185">Reference proteome</keyword>
<evidence type="ECO:0000313" key="2">
    <source>
        <dbReference type="Proteomes" id="UP000095287"/>
    </source>
</evidence>
<organism evidence="2 3">
    <name type="scientific">Steinernema glaseri</name>
    <dbReference type="NCBI Taxonomy" id="37863"/>
    <lineage>
        <taxon>Eukaryota</taxon>
        <taxon>Metazoa</taxon>
        <taxon>Ecdysozoa</taxon>
        <taxon>Nematoda</taxon>
        <taxon>Chromadorea</taxon>
        <taxon>Rhabditida</taxon>
        <taxon>Tylenchina</taxon>
        <taxon>Panagrolaimomorpha</taxon>
        <taxon>Strongyloidoidea</taxon>
        <taxon>Steinernematidae</taxon>
        <taxon>Steinernema</taxon>
    </lineage>
</organism>
<accession>A0A1I7YS03</accession>
<evidence type="ECO:0000256" key="1">
    <source>
        <dbReference type="SAM" id="Phobius"/>
    </source>
</evidence>
<reference evidence="3" key="1">
    <citation type="submission" date="2016-11" db="UniProtKB">
        <authorList>
            <consortium name="WormBaseParasite"/>
        </authorList>
    </citation>
    <scope>IDENTIFICATION</scope>
</reference>